<accession>A0A938YG07</accession>
<feature type="transmembrane region" description="Helical" evidence="1">
    <location>
        <begin position="154"/>
        <end position="174"/>
    </location>
</feature>
<keyword evidence="3" id="KW-1185">Reference proteome</keyword>
<feature type="transmembrane region" description="Helical" evidence="1">
    <location>
        <begin position="12"/>
        <end position="31"/>
    </location>
</feature>
<gene>
    <name evidence="2" type="ORF">JL106_16300</name>
</gene>
<evidence type="ECO:0000313" key="2">
    <source>
        <dbReference type="EMBL" id="MBM9468846.1"/>
    </source>
</evidence>
<keyword evidence="1" id="KW-0812">Transmembrane</keyword>
<keyword evidence="1" id="KW-0472">Membrane</keyword>
<dbReference type="RefSeq" id="WP_205261801.1">
    <property type="nucleotide sequence ID" value="NZ_JAERWK010000021.1"/>
</dbReference>
<reference evidence="2" key="1">
    <citation type="submission" date="2021-01" db="EMBL/GenBank/DDBJ databases">
        <title>YIM 132084 draft genome.</title>
        <authorList>
            <person name="An D."/>
        </authorList>
    </citation>
    <scope>NUCLEOTIDE SEQUENCE</scope>
    <source>
        <strain evidence="2">YIM 132084</strain>
    </source>
</reference>
<protein>
    <submittedName>
        <fullName evidence="2">Uncharacterized protein</fullName>
    </submittedName>
</protein>
<dbReference type="EMBL" id="JAERWK010000021">
    <property type="protein sequence ID" value="MBM9468846.1"/>
    <property type="molecule type" value="Genomic_DNA"/>
</dbReference>
<comment type="caution">
    <text evidence="2">The sequence shown here is derived from an EMBL/GenBank/DDBJ whole genome shotgun (WGS) entry which is preliminary data.</text>
</comment>
<organism evidence="2 3">
    <name type="scientific">Nakamurella leprariae</name>
    <dbReference type="NCBI Taxonomy" id="2803911"/>
    <lineage>
        <taxon>Bacteria</taxon>
        <taxon>Bacillati</taxon>
        <taxon>Actinomycetota</taxon>
        <taxon>Actinomycetes</taxon>
        <taxon>Nakamurellales</taxon>
        <taxon>Nakamurellaceae</taxon>
        <taxon>Nakamurella</taxon>
    </lineage>
</organism>
<feature type="transmembrane region" description="Helical" evidence="1">
    <location>
        <begin position="43"/>
        <end position="62"/>
    </location>
</feature>
<keyword evidence="1" id="KW-1133">Transmembrane helix</keyword>
<evidence type="ECO:0000313" key="3">
    <source>
        <dbReference type="Proteomes" id="UP000663792"/>
    </source>
</evidence>
<dbReference type="Proteomes" id="UP000663792">
    <property type="component" value="Unassembled WGS sequence"/>
</dbReference>
<dbReference type="AlphaFoldDB" id="A0A938YG07"/>
<sequence>MRRAAFRPSLAVRLLMLAAAYAPLLLLLAILDSFQQPVVRWAMAAVCVAGVGFTVLFIFVVIPRRNATPEQVYEAKPREGEALRFFATYVVPFFVSETAPPTHRWALAVYLVLIAALYLRNDLYFANPLLALLGFRVFELTRRDRGMVLVLSRAWHLAPGQVIDLVLLGGWIAVQRPTRRITREAA</sequence>
<name>A0A938YG07_9ACTN</name>
<evidence type="ECO:0000256" key="1">
    <source>
        <dbReference type="SAM" id="Phobius"/>
    </source>
</evidence>
<proteinExistence type="predicted"/>